<dbReference type="InterPro" id="IPR043128">
    <property type="entry name" value="Rev_trsase/Diguanyl_cyclase"/>
</dbReference>
<dbReference type="PROSITE" id="PS50878">
    <property type="entry name" value="RT_POL"/>
    <property type="match status" value="1"/>
</dbReference>
<feature type="region of interest" description="Disordered" evidence="4">
    <location>
        <begin position="1"/>
        <end position="20"/>
    </location>
</feature>
<gene>
    <name evidence="7" type="ORF">M9458_050363</name>
</gene>
<protein>
    <recommendedName>
        <fullName evidence="3">Gypsy retrotransposon integrase-like protein 1</fullName>
        <ecNumber evidence="2">3.1.26.4</ecNumber>
    </recommendedName>
</protein>
<comment type="similarity">
    <text evidence="1">Belongs to the beta type-B retroviral polymerase family. HERV class-II K(HML-2) pol subfamily.</text>
</comment>
<keyword evidence="8" id="KW-1185">Reference proteome</keyword>
<dbReference type="InterPro" id="IPR001584">
    <property type="entry name" value="Integrase_cat-core"/>
</dbReference>
<evidence type="ECO:0000256" key="3">
    <source>
        <dbReference type="ARBA" id="ARBA00039658"/>
    </source>
</evidence>
<dbReference type="SUPFAM" id="SSF53098">
    <property type="entry name" value="Ribonuclease H-like"/>
    <property type="match status" value="1"/>
</dbReference>
<dbReference type="Gene3D" id="3.30.70.270">
    <property type="match status" value="2"/>
</dbReference>
<comment type="caution">
    <text evidence="7">The sequence shown here is derived from an EMBL/GenBank/DDBJ whole genome shotgun (WGS) entry which is preliminary data.</text>
</comment>
<feature type="domain" description="Reverse transcriptase" evidence="5">
    <location>
        <begin position="834"/>
        <end position="1013"/>
    </location>
</feature>
<dbReference type="InterPro" id="IPR036397">
    <property type="entry name" value="RNaseH_sf"/>
</dbReference>
<evidence type="ECO:0000256" key="1">
    <source>
        <dbReference type="ARBA" id="ARBA00010879"/>
    </source>
</evidence>
<dbReference type="GO" id="GO:0004523">
    <property type="term" value="F:RNA-DNA hybrid ribonuclease activity"/>
    <property type="evidence" value="ECO:0007669"/>
    <property type="project" value="UniProtKB-EC"/>
</dbReference>
<name>A0ABD0MYJ1_CIRMR</name>
<dbReference type="Pfam" id="PF17919">
    <property type="entry name" value="RT_RNaseH_2"/>
    <property type="match status" value="1"/>
</dbReference>
<dbReference type="CDD" id="cd01647">
    <property type="entry name" value="RT_LTR"/>
    <property type="match status" value="1"/>
</dbReference>
<evidence type="ECO:0000259" key="5">
    <source>
        <dbReference type="PROSITE" id="PS50878"/>
    </source>
</evidence>
<sequence>MSNINRYIPDQCTPGPVGRGRGVLGFPIPFSVDSPDTGNSDSRPGVTRGVCSVREYDTANMQSNVSHGFTEASTSTPHAVHGVPDMLGQMTSIVHQIGQQLADNIMSHLSPSLDTDTPNRQHPGDHKANSPSNLLNVSQSQVIQHRKVKEPPSFRGDGSDTIDIEEWEDLMRTFVKKSNMTADEHVEEILVHLRGKAKDVVKFWIRNCDSATTVCPNSVYSLLRKHFSCNHYSPVPLADFYTTLPDEDENPYDYWLRLNKAADVASECLREQGKTLDKPSVEIVHMFIRHCPSKDLALTFRSKPIDKWSAHEVQAVLNDYQSDLTFKTNSTVHRNQSEKVSVNKIDVNTVPVPAPSVCEQQQKSTDFSALEKVIDMLEKVLLTNTNRAQSRPKQQPYSRLPRIEGFDALPCAVCNDAAHSALTHCHDSALDGVDSRLSPIRKTDRSDYESIYEKNKPSVSPEKTAVFQGIQRVPRADSLFYTTVSVENGPSFTALLDSGSMACTLSEAAEAKLLASASILSKSSADDVVIIGCGGHRVTPTAMYDLSVCVYGCKMIIPVLIVPGQTDEMILGSNAIRSLLTILKNTDDYWRLISLPNGNGENESLEFISLLSNTQRWRGDHVPDKVGTVKLKHSVMLQPQSEHLVWGKLPVGTATSVGSTVLVEPTQSKCSPKQIMVGRVITPLWGDGWIPVKVINPTNSVLTLRRNAKIADVSPCIAVEDLSESDFIKSQVQHFQHEDGSKESEDELLQILNDLGLRDLDLTACEVSSTWKMKLLHLVKQYESIFSRDKMDCGEAKDFVHRIRLVDDKPFRLPYRRVPPSHYEKLRVALDEMEEKGIIRKSKSEYASPLVLVWKKNGDLRICTDFRCLNARTVKDAHPLPHQSDALAALGGNAFFSTMDLTSGFYNVPLHEDDRKYTAFSSPFGLHEYNRMPQGLCNSPATFMRMMMSIFGDKNFTSLLCYLDDLMVFAPNENVALERLEMVFSRLKAHSLKLSPKKCHFLRKSVKFLGHVICEDGVKTDPGKIKAITDVKAVDLMDSDGLIPCHKKIRSFLGMVLYYQHFIERCSAKAKPLFNLISKTDTRGSRGRRRKLNSKVTCTKLSPTDWTDKCQEAFDTLKEDLLTSVTLAHPDFNREFILAIDASFDGLGAVVSQIPEGGTMARPVAFASKTLSRSQMNYPAHRLEFLALKWAVCDKFHHWLKGRHFTAWTDNNPLTYILTKPRLDACEQRWVAKLASFNFDLKYIPGSKNIVADALSREPFVQSSVSHRLVTEPYLSLLNQVNGVVDQVIQDSFRLTTNCQVLSPVDDPSDETGISGQGQLTAGALSSQDVAAVLDAHCSGGVGWMMGVESIPHLVNVDQTTALNVSTLSTAQEQDNTVSRALFYVQRHRRPDKHERSSESRPVIRLLKHWNKLTIRDGMLFRVKRDNHMNKKLHQFIVPDALKQQVLHGLHDAAGHQGRSRTLLLARQRFFWTGMERDIANYVRNCMRCIVGKTPEPKDCAPLENIHTSKPMELICIDFWTAEQGDKSVDVLVATDHFTKLAYAFPCKNQSAKQVAYHLWNGLFCVYGFPRRVHSDQGPSFESKLMKELLDMAGIRKSHTTPYHPMGNGITERFNRTLGNMIRSLPPQSKAKWPQSLQMLTFCYNCTIHETTGFAPFYLMFGRVPRLPIDVMFQHVLRDDTVVRYSDFVSRLKCDLSEAAKIAQKHSSTEQARHARIYNRKVKGSPLTVGDRVLLANRGERGKRKIADKWESNLYEVMSVRSPINVYRIRDTETGREKTVHRNLLLPVNFLYKDEVDLPSHSVDSTSDLPDHPDSDTRTAHWVMQSDQPNCHENDSSDSSALSGVQCSLDVQNSDSGTCNSSVSADQGSNMEVDVPHLLDERLVSDEELGQSSSQHSLTLPVFPPSQVVNNPVLDTVNPVICTQPEHIQTDTVRTRAGRTIKPPQRLICEMNNQFVHDSSPSVISLFDVVKNLFHG</sequence>
<evidence type="ECO:0000259" key="6">
    <source>
        <dbReference type="PROSITE" id="PS50994"/>
    </source>
</evidence>
<dbReference type="Gene3D" id="3.10.20.370">
    <property type="match status" value="1"/>
</dbReference>
<reference evidence="7 8" key="1">
    <citation type="submission" date="2024-05" db="EMBL/GenBank/DDBJ databases">
        <title>Genome sequencing and assembly of Indian major carp, Cirrhinus mrigala (Hamilton, 1822).</title>
        <authorList>
            <person name="Mohindra V."/>
            <person name="Chowdhury L.M."/>
            <person name="Lal K."/>
            <person name="Jena J.K."/>
        </authorList>
    </citation>
    <scope>NUCLEOTIDE SEQUENCE [LARGE SCALE GENOMIC DNA]</scope>
    <source>
        <strain evidence="7">CM1030</strain>
        <tissue evidence="7">Blood</tissue>
    </source>
</reference>
<dbReference type="InterPro" id="IPR041588">
    <property type="entry name" value="Integrase_H2C2"/>
</dbReference>
<dbReference type="InterPro" id="IPR000477">
    <property type="entry name" value="RT_dom"/>
</dbReference>
<dbReference type="FunFam" id="1.10.340.70:FF:000001">
    <property type="entry name" value="Retrovirus-related Pol polyprotein from transposon gypsy-like Protein"/>
    <property type="match status" value="1"/>
</dbReference>
<dbReference type="Gene3D" id="3.30.420.10">
    <property type="entry name" value="Ribonuclease H-like superfamily/Ribonuclease H"/>
    <property type="match status" value="1"/>
</dbReference>
<accession>A0ABD0MYJ1</accession>
<dbReference type="InterPro" id="IPR012337">
    <property type="entry name" value="RNaseH-like_sf"/>
</dbReference>
<dbReference type="GO" id="GO:0006259">
    <property type="term" value="P:DNA metabolic process"/>
    <property type="evidence" value="ECO:0007669"/>
    <property type="project" value="UniProtKB-ARBA"/>
</dbReference>
<dbReference type="InterPro" id="IPR050951">
    <property type="entry name" value="Retrovirus_Pol_polyprotein"/>
</dbReference>
<dbReference type="Pfam" id="PF00665">
    <property type="entry name" value="rve"/>
    <property type="match status" value="1"/>
</dbReference>
<dbReference type="Gene3D" id="1.10.340.70">
    <property type="match status" value="1"/>
</dbReference>
<dbReference type="Pfam" id="PF17921">
    <property type="entry name" value="Integrase_H2C2"/>
    <property type="match status" value="1"/>
</dbReference>
<dbReference type="InterPro" id="IPR043502">
    <property type="entry name" value="DNA/RNA_pol_sf"/>
</dbReference>
<dbReference type="CDD" id="cd09274">
    <property type="entry name" value="RNase_HI_RT_Ty3"/>
    <property type="match status" value="1"/>
</dbReference>
<dbReference type="PANTHER" id="PTHR37984">
    <property type="entry name" value="PROTEIN CBG26694"/>
    <property type="match status" value="1"/>
</dbReference>
<evidence type="ECO:0000313" key="7">
    <source>
        <dbReference type="EMBL" id="KAL0154333.1"/>
    </source>
</evidence>
<evidence type="ECO:0000256" key="4">
    <source>
        <dbReference type="SAM" id="MobiDB-lite"/>
    </source>
</evidence>
<dbReference type="FunFam" id="3.10.20.370:FF:000001">
    <property type="entry name" value="Retrovirus-related Pol polyprotein from transposon 17.6-like protein"/>
    <property type="match status" value="1"/>
</dbReference>
<evidence type="ECO:0000313" key="8">
    <source>
        <dbReference type="Proteomes" id="UP001529510"/>
    </source>
</evidence>
<evidence type="ECO:0000256" key="2">
    <source>
        <dbReference type="ARBA" id="ARBA00012180"/>
    </source>
</evidence>
<dbReference type="Gene3D" id="3.10.10.10">
    <property type="entry name" value="HIV Type 1 Reverse Transcriptase, subunit A, domain 1"/>
    <property type="match status" value="1"/>
</dbReference>
<dbReference type="InterPro" id="IPR041577">
    <property type="entry name" value="RT_RNaseH_2"/>
</dbReference>
<dbReference type="FunFam" id="3.30.420.10:FF:000032">
    <property type="entry name" value="Retrovirus-related Pol polyprotein from transposon 297-like Protein"/>
    <property type="match status" value="1"/>
</dbReference>
<feature type="domain" description="Integrase catalytic" evidence="6">
    <location>
        <begin position="1507"/>
        <end position="1664"/>
    </location>
</feature>
<dbReference type="Pfam" id="PF00078">
    <property type="entry name" value="RVT_1"/>
    <property type="match status" value="1"/>
</dbReference>
<feature type="compositionally biased region" description="Basic and acidic residues" evidence="4">
    <location>
        <begin position="117"/>
        <end position="128"/>
    </location>
</feature>
<dbReference type="Proteomes" id="UP001529510">
    <property type="component" value="Unassembled WGS sequence"/>
</dbReference>
<dbReference type="PANTHER" id="PTHR37984:SF15">
    <property type="entry name" value="INTEGRASE CATALYTIC DOMAIN-CONTAINING PROTEIN"/>
    <property type="match status" value="1"/>
</dbReference>
<dbReference type="EC" id="3.1.26.4" evidence="2"/>
<dbReference type="SUPFAM" id="SSF56672">
    <property type="entry name" value="DNA/RNA polymerases"/>
    <property type="match status" value="1"/>
</dbReference>
<organism evidence="7 8">
    <name type="scientific">Cirrhinus mrigala</name>
    <name type="common">Mrigala</name>
    <dbReference type="NCBI Taxonomy" id="683832"/>
    <lineage>
        <taxon>Eukaryota</taxon>
        <taxon>Metazoa</taxon>
        <taxon>Chordata</taxon>
        <taxon>Craniata</taxon>
        <taxon>Vertebrata</taxon>
        <taxon>Euteleostomi</taxon>
        <taxon>Actinopterygii</taxon>
        <taxon>Neopterygii</taxon>
        <taxon>Teleostei</taxon>
        <taxon>Ostariophysi</taxon>
        <taxon>Cypriniformes</taxon>
        <taxon>Cyprinidae</taxon>
        <taxon>Labeoninae</taxon>
        <taxon>Labeonini</taxon>
        <taxon>Cirrhinus</taxon>
    </lineage>
</organism>
<dbReference type="PROSITE" id="PS50994">
    <property type="entry name" value="INTEGRASE"/>
    <property type="match status" value="1"/>
</dbReference>
<dbReference type="EMBL" id="JAMKFB020000035">
    <property type="protein sequence ID" value="KAL0154333.1"/>
    <property type="molecule type" value="Genomic_DNA"/>
</dbReference>
<feature type="region of interest" description="Disordered" evidence="4">
    <location>
        <begin position="108"/>
        <end position="133"/>
    </location>
</feature>
<proteinExistence type="inferred from homology"/>